<sequence>MSNPPNPCGCNNNFIESEQHKTMVPSKQSNQRRESYGSTMHNPTDELNVPLAKKIYALMTWNNLCRYKILNYNSNNIPSVIPQVACGEDRVYADLTTTLGGREVVSARPLAQ</sequence>
<evidence type="ECO:0000256" key="1">
    <source>
        <dbReference type="SAM" id="MobiDB-lite"/>
    </source>
</evidence>
<evidence type="ECO:0000313" key="2">
    <source>
        <dbReference type="EMBL" id="JAP19278.1"/>
    </source>
</evidence>
<name>A0A0V0HFP6_SOLCH</name>
<feature type="region of interest" description="Disordered" evidence="1">
    <location>
        <begin position="1"/>
        <end position="44"/>
    </location>
</feature>
<dbReference type="EMBL" id="GEDG01020250">
    <property type="protein sequence ID" value="JAP19278.1"/>
    <property type="molecule type" value="Transcribed_RNA"/>
</dbReference>
<proteinExistence type="predicted"/>
<dbReference type="AlphaFoldDB" id="A0A0V0HFP6"/>
<accession>A0A0V0HFP6</accession>
<protein>
    <submittedName>
        <fullName evidence="2">Putative ovule protein</fullName>
    </submittedName>
</protein>
<organism evidence="2">
    <name type="scientific">Solanum chacoense</name>
    <name type="common">Chaco potato</name>
    <dbReference type="NCBI Taxonomy" id="4108"/>
    <lineage>
        <taxon>Eukaryota</taxon>
        <taxon>Viridiplantae</taxon>
        <taxon>Streptophyta</taxon>
        <taxon>Embryophyta</taxon>
        <taxon>Tracheophyta</taxon>
        <taxon>Spermatophyta</taxon>
        <taxon>Magnoliopsida</taxon>
        <taxon>eudicotyledons</taxon>
        <taxon>Gunneridae</taxon>
        <taxon>Pentapetalae</taxon>
        <taxon>asterids</taxon>
        <taxon>lamiids</taxon>
        <taxon>Solanales</taxon>
        <taxon>Solanaceae</taxon>
        <taxon>Solanoideae</taxon>
        <taxon>Solaneae</taxon>
        <taxon>Solanum</taxon>
    </lineage>
</organism>
<reference evidence="2" key="1">
    <citation type="submission" date="2015-12" db="EMBL/GenBank/DDBJ databases">
        <title>Gene expression during late stages of embryo sac development: a critical building block for successful pollen-pistil interactions.</title>
        <authorList>
            <person name="Liu Y."/>
            <person name="Joly V."/>
            <person name="Sabar M."/>
            <person name="Matton D.P."/>
        </authorList>
    </citation>
    <scope>NUCLEOTIDE SEQUENCE</scope>
</reference>